<evidence type="ECO:0008006" key="4">
    <source>
        <dbReference type="Google" id="ProtNLM"/>
    </source>
</evidence>
<keyword evidence="3" id="KW-1185">Reference proteome</keyword>
<proteinExistence type="predicted"/>
<dbReference type="EMBL" id="ML992513">
    <property type="protein sequence ID" value="KAF2220117.1"/>
    <property type="molecule type" value="Genomic_DNA"/>
</dbReference>
<evidence type="ECO:0000313" key="2">
    <source>
        <dbReference type="EMBL" id="KAF2220117.1"/>
    </source>
</evidence>
<evidence type="ECO:0000256" key="1">
    <source>
        <dbReference type="SAM" id="SignalP"/>
    </source>
</evidence>
<reference evidence="3" key="1">
    <citation type="journal article" date="2020" name="Stud. Mycol.">
        <title>101 Dothideomycetes genomes: A test case for predicting lifestyles and emergence of pathogens.</title>
        <authorList>
            <person name="Haridas S."/>
            <person name="Albert R."/>
            <person name="Binder M."/>
            <person name="Bloem J."/>
            <person name="LaButti K."/>
            <person name="Salamov A."/>
            <person name="Andreopoulos B."/>
            <person name="Baker S."/>
            <person name="Barry K."/>
            <person name="Bills G."/>
            <person name="Bluhm B."/>
            <person name="Cannon C."/>
            <person name="Castanera R."/>
            <person name="Culley D."/>
            <person name="Daum C."/>
            <person name="Ezra D."/>
            <person name="Gonzalez J."/>
            <person name="Henrissat B."/>
            <person name="Kuo A."/>
            <person name="Liang C."/>
            <person name="Lipzen A."/>
            <person name="Lutzoni F."/>
            <person name="Magnuson J."/>
            <person name="Mondo S."/>
            <person name="Nolan M."/>
            <person name="Ohm R."/>
            <person name="Pangilinan J."/>
            <person name="Park H.-J."/>
            <person name="Ramirez L."/>
            <person name="Alfaro M."/>
            <person name="Sun H."/>
            <person name="Tritt A."/>
            <person name="Yoshinaga Y."/>
            <person name="Zwiers L.-H."/>
            <person name="Turgeon B."/>
            <person name="Goodwin S."/>
            <person name="Spatafora J."/>
            <person name="Crous P."/>
            <person name="Grigoriev I."/>
        </authorList>
    </citation>
    <scope>NUCLEOTIDE SEQUENCE [LARGE SCALE GENOMIC DNA]</scope>
    <source>
        <strain evidence="3">CECT 20119</strain>
    </source>
</reference>
<gene>
    <name evidence="2" type="ORF">BDZ85DRAFT_267208</name>
</gene>
<organism evidence="2 3">
    <name type="scientific">Elsinoe ampelina</name>
    <dbReference type="NCBI Taxonomy" id="302913"/>
    <lineage>
        <taxon>Eukaryota</taxon>
        <taxon>Fungi</taxon>
        <taxon>Dikarya</taxon>
        <taxon>Ascomycota</taxon>
        <taxon>Pezizomycotina</taxon>
        <taxon>Dothideomycetes</taxon>
        <taxon>Dothideomycetidae</taxon>
        <taxon>Myriangiales</taxon>
        <taxon>Elsinoaceae</taxon>
        <taxon>Elsinoe</taxon>
    </lineage>
</organism>
<accession>A0A6A6G316</accession>
<feature type="chain" id="PRO_5025668691" description="Secreted protein" evidence="1">
    <location>
        <begin position="27"/>
        <end position="74"/>
    </location>
</feature>
<evidence type="ECO:0000313" key="3">
    <source>
        <dbReference type="Proteomes" id="UP000799538"/>
    </source>
</evidence>
<name>A0A6A6G316_9PEZI</name>
<dbReference type="Proteomes" id="UP000799538">
    <property type="component" value="Unassembled WGS sequence"/>
</dbReference>
<feature type="signal peptide" evidence="1">
    <location>
        <begin position="1"/>
        <end position="26"/>
    </location>
</feature>
<dbReference type="AlphaFoldDB" id="A0A6A6G316"/>
<keyword evidence="1" id="KW-0732">Signal</keyword>
<sequence length="74" mass="8625">MRRRVTNSWTSHANFVILYCAMLTQSARRPYTQCQRQCSTQSHPESALWTKPVDSRRHMSWPSWAAIPRSSISS</sequence>
<protein>
    <recommendedName>
        <fullName evidence="4">Secreted protein</fullName>
    </recommendedName>
</protein>